<protein>
    <recommendedName>
        <fullName evidence="4">Secreted protein</fullName>
    </recommendedName>
</protein>
<gene>
    <name evidence="2" type="ORF">ITI46_25285</name>
</gene>
<keyword evidence="1" id="KW-0732">Signal</keyword>
<proteinExistence type="predicted"/>
<dbReference type="EMBL" id="JADKMA010000156">
    <property type="protein sequence ID" value="MBO8194944.1"/>
    <property type="molecule type" value="Genomic_DNA"/>
</dbReference>
<comment type="caution">
    <text evidence="2">The sequence shown here is derived from an EMBL/GenBank/DDBJ whole genome shotgun (WGS) entry which is preliminary data.</text>
</comment>
<feature type="signal peptide" evidence="1">
    <location>
        <begin position="1"/>
        <end position="25"/>
    </location>
</feature>
<organism evidence="2 3">
    <name type="scientific">Streptomyces oryzae</name>
    <dbReference type="NCBI Taxonomy" id="1434886"/>
    <lineage>
        <taxon>Bacteria</taxon>
        <taxon>Bacillati</taxon>
        <taxon>Actinomycetota</taxon>
        <taxon>Actinomycetes</taxon>
        <taxon>Kitasatosporales</taxon>
        <taxon>Streptomycetaceae</taxon>
        <taxon>Streptomyces</taxon>
    </lineage>
</organism>
<evidence type="ECO:0000256" key="1">
    <source>
        <dbReference type="SAM" id="SignalP"/>
    </source>
</evidence>
<dbReference type="Proteomes" id="UP001519064">
    <property type="component" value="Unassembled WGS sequence"/>
</dbReference>
<dbReference type="RefSeq" id="WP_209242094.1">
    <property type="nucleotide sequence ID" value="NZ_JADKMA010000156.1"/>
</dbReference>
<evidence type="ECO:0000313" key="2">
    <source>
        <dbReference type="EMBL" id="MBO8194944.1"/>
    </source>
</evidence>
<name>A0ABS3XHU5_9ACTN</name>
<sequence>MKYRKTAAVVAGSVMALSAAPSAFAGESTAGPRASLNGGLDYALGSGELLSSSPPVGVDGPQFDALVDAVKRPLQSGKLIGGQNLLGGLPPAE</sequence>
<keyword evidence="3" id="KW-1185">Reference proteome</keyword>
<reference evidence="2 3" key="1">
    <citation type="submission" date="2020-11" db="EMBL/GenBank/DDBJ databases">
        <title>Streptomyces spirodelae sp. nov., isolated from duckweed.</title>
        <authorList>
            <person name="Saimee Y."/>
            <person name="Duangmal K."/>
        </authorList>
    </citation>
    <scope>NUCLEOTIDE SEQUENCE [LARGE SCALE GENOMIC DNA]</scope>
    <source>
        <strain evidence="2 3">S16-07</strain>
    </source>
</reference>
<feature type="chain" id="PRO_5047368547" description="Secreted protein" evidence="1">
    <location>
        <begin position="26"/>
        <end position="93"/>
    </location>
</feature>
<evidence type="ECO:0008006" key="4">
    <source>
        <dbReference type="Google" id="ProtNLM"/>
    </source>
</evidence>
<accession>A0ABS3XHU5</accession>
<evidence type="ECO:0000313" key="3">
    <source>
        <dbReference type="Proteomes" id="UP001519064"/>
    </source>
</evidence>